<dbReference type="PANTHER" id="PTHR43332">
    <property type="entry name" value="INNER MEMBRANE TRANSPORT PERMEASE YADH-RELATED"/>
    <property type="match status" value="1"/>
</dbReference>
<dbReference type="InterPro" id="IPR052522">
    <property type="entry name" value="ABC-2_transport_permease"/>
</dbReference>
<dbReference type="PROSITE" id="PS51012">
    <property type="entry name" value="ABC_TM2"/>
    <property type="match status" value="1"/>
</dbReference>
<dbReference type="AlphaFoldDB" id="A0A5K8AIF9"/>
<dbReference type="RefSeq" id="WP_155313192.1">
    <property type="nucleotide sequence ID" value="NZ_AP021879.1"/>
</dbReference>
<proteinExistence type="inferred from homology"/>
<feature type="transmembrane region" description="Helical" evidence="5">
    <location>
        <begin position="104"/>
        <end position="127"/>
    </location>
</feature>
<dbReference type="PIRSF" id="PIRSF006648">
    <property type="entry name" value="DrrB"/>
    <property type="match status" value="1"/>
</dbReference>
<feature type="transmembrane region" description="Helical" evidence="5">
    <location>
        <begin position="61"/>
        <end position="83"/>
    </location>
</feature>
<evidence type="ECO:0000256" key="4">
    <source>
        <dbReference type="ARBA" id="ARBA00023136"/>
    </source>
</evidence>
<gene>
    <name evidence="7" type="ORF">DSCOOX_56270</name>
</gene>
<dbReference type="PANTHER" id="PTHR43332:SF2">
    <property type="entry name" value="INNER MEMBRANE TRANSPORT PERMEASE YADH"/>
    <property type="match status" value="1"/>
</dbReference>
<dbReference type="PRINTS" id="PR00164">
    <property type="entry name" value="ABC2TRNSPORT"/>
</dbReference>
<reference evidence="7 8" key="1">
    <citation type="submission" date="2019-11" db="EMBL/GenBank/DDBJ databases">
        <title>Comparative genomics of hydrocarbon-degrading Desulfosarcina strains.</title>
        <authorList>
            <person name="Watanabe M."/>
            <person name="Kojima H."/>
            <person name="Fukui M."/>
        </authorList>
    </citation>
    <scope>NUCLEOTIDE SEQUENCE [LARGE SCALE GENOMIC DNA]</scope>
    <source>
        <strain evidence="8">oXyS1</strain>
    </source>
</reference>
<dbReference type="GO" id="GO:0140359">
    <property type="term" value="F:ABC-type transporter activity"/>
    <property type="evidence" value="ECO:0007669"/>
    <property type="project" value="InterPro"/>
</dbReference>
<sequence length="244" mass="26708">MQGFIAVYLREVLILKRRFKRQIAGMAVSPLLYLIAFGYAMGGAVRVDGRSYLEFLIPGLIAMSSMTQSFGIATDINVARFYWYIFEEFQAAPIRNVAYVAGEVLAGMTRALLAIGVILILSLFFGVRLNYGPLLWVAVLLNSFVFASLAVALAMLVKSHADQSLLTSFVITPMAFLGGTFFPLDRLPAWAQTVLSVLPLTHASHAIRSTAFGQSPDWQSYVVLAVAGLLFFLLALGTVNKARD</sequence>
<accession>A0A5K8AIF9</accession>
<keyword evidence="4 5" id="KW-0472">Membrane</keyword>
<evidence type="ECO:0000256" key="1">
    <source>
        <dbReference type="ARBA" id="ARBA00004141"/>
    </source>
</evidence>
<comment type="similarity">
    <text evidence="5">Belongs to the ABC-2 integral membrane protein family.</text>
</comment>
<protein>
    <recommendedName>
        <fullName evidence="5">Transport permease protein</fullName>
    </recommendedName>
</protein>
<feature type="transmembrane region" description="Helical" evidence="5">
    <location>
        <begin position="164"/>
        <end position="184"/>
    </location>
</feature>
<evidence type="ECO:0000256" key="3">
    <source>
        <dbReference type="ARBA" id="ARBA00022989"/>
    </source>
</evidence>
<dbReference type="InterPro" id="IPR047817">
    <property type="entry name" value="ABC2_TM_bact-type"/>
</dbReference>
<keyword evidence="3 5" id="KW-1133">Transmembrane helix</keyword>
<dbReference type="Pfam" id="PF01061">
    <property type="entry name" value="ABC2_membrane"/>
    <property type="match status" value="1"/>
</dbReference>
<organism evidence="7 8">
    <name type="scientific">Desulfosarcina ovata subsp. ovata</name>
    <dbReference type="NCBI Taxonomy" id="2752305"/>
    <lineage>
        <taxon>Bacteria</taxon>
        <taxon>Pseudomonadati</taxon>
        <taxon>Thermodesulfobacteriota</taxon>
        <taxon>Desulfobacteria</taxon>
        <taxon>Desulfobacterales</taxon>
        <taxon>Desulfosarcinaceae</taxon>
        <taxon>Desulfosarcina</taxon>
    </lineage>
</organism>
<dbReference type="GO" id="GO:0043190">
    <property type="term" value="C:ATP-binding cassette (ABC) transporter complex"/>
    <property type="evidence" value="ECO:0007669"/>
    <property type="project" value="InterPro"/>
</dbReference>
<evidence type="ECO:0000313" key="7">
    <source>
        <dbReference type="EMBL" id="BBO92447.1"/>
    </source>
</evidence>
<dbReference type="InterPro" id="IPR013525">
    <property type="entry name" value="ABC2_TM"/>
</dbReference>
<dbReference type="InterPro" id="IPR000412">
    <property type="entry name" value="ABC_2_transport"/>
</dbReference>
<keyword evidence="8" id="KW-1185">Reference proteome</keyword>
<evidence type="ECO:0000256" key="2">
    <source>
        <dbReference type="ARBA" id="ARBA00022692"/>
    </source>
</evidence>
<keyword evidence="2 5" id="KW-0812">Transmembrane</keyword>
<evidence type="ECO:0000256" key="5">
    <source>
        <dbReference type="RuleBase" id="RU361157"/>
    </source>
</evidence>
<feature type="transmembrane region" description="Helical" evidence="5">
    <location>
        <begin position="218"/>
        <end position="239"/>
    </location>
</feature>
<keyword evidence="5" id="KW-0813">Transport</keyword>
<feature type="domain" description="ABC transmembrane type-2" evidence="6">
    <location>
        <begin position="21"/>
        <end position="242"/>
    </location>
</feature>
<dbReference type="Proteomes" id="UP000422108">
    <property type="component" value="Chromosome"/>
</dbReference>
<feature type="transmembrane region" description="Helical" evidence="5">
    <location>
        <begin position="23"/>
        <end position="41"/>
    </location>
</feature>
<keyword evidence="5" id="KW-1003">Cell membrane</keyword>
<name>A0A5K8AIF9_9BACT</name>
<feature type="transmembrane region" description="Helical" evidence="5">
    <location>
        <begin position="133"/>
        <end position="157"/>
    </location>
</feature>
<evidence type="ECO:0000259" key="6">
    <source>
        <dbReference type="PROSITE" id="PS51012"/>
    </source>
</evidence>
<comment type="subcellular location">
    <subcellularLocation>
        <location evidence="5">Cell membrane</location>
        <topology evidence="5">Multi-pass membrane protein</topology>
    </subcellularLocation>
    <subcellularLocation>
        <location evidence="1">Membrane</location>
        <topology evidence="1">Multi-pass membrane protein</topology>
    </subcellularLocation>
</comment>
<evidence type="ECO:0000313" key="8">
    <source>
        <dbReference type="Proteomes" id="UP000422108"/>
    </source>
</evidence>
<dbReference type="EMBL" id="AP021879">
    <property type="protein sequence ID" value="BBO92447.1"/>
    <property type="molecule type" value="Genomic_DNA"/>
</dbReference>